<sequence>MLLNISDKDGACVKSVGEDGILDQCCGKHRIENGNTKKVYATTMEDGRQQVDSPISNQETMQLLVGSLWRGNNRIINFILDSYDFNVSNRIKNINKYLYSEDGVAEKLLFVKYNLVAIDVKFKENRQKIRIRKRRTRKEI</sequence>
<proteinExistence type="predicted"/>
<dbReference type="WBParaSite" id="nRc.2.0.1.t23147-RA">
    <property type="protein sequence ID" value="nRc.2.0.1.t23147-RA"/>
    <property type="gene ID" value="nRc.2.0.1.g23147"/>
</dbReference>
<evidence type="ECO:0000313" key="1">
    <source>
        <dbReference type="Proteomes" id="UP000887565"/>
    </source>
</evidence>
<name>A0A915JAG8_ROMCU</name>
<evidence type="ECO:0000313" key="2">
    <source>
        <dbReference type="WBParaSite" id="nRc.2.0.1.t23147-RA"/>
    </source>
</evidence>
<reference evidence="2" key="1">
    <citation type="submission" date="2022-11" db="UniProtKB">
        <authorList>
            <consortium name="WormBaseParasite"/>
        </authorList>
    </citation>
    <scope>IDENTIFICATION</scope>
</reference>
<protein>
    <submittedName>
        <fullName evidence="2">Uncharacterized protein</fullName>
    </submittedName>
</protein>
<dbReference type="AlphaFoldDB" id="A0A915JAG8"/>
<organism evidence="1 2">
    <name type="scientific">Romanomermis culicivorax</name>
    <name type="common">Nematode worm</name>
    <dbReference type="NCBI Taxonomy" id="13658"/>
    <lineage>
        <taxon>Eukaryota</taxon>
        <taxon>Metazoa</taxon>
        <taxon>Ecdysozoa</taxon>
        <taxon>Nematoda</taxon>
        <taxon>Enoplea</taxon>
        <taxon>Dorylaimia</taxon>
        <taxon>Mermithida</taxon>
        <taxon>Mermithoidea</taxon>
        <taxon>Mermithidae</taxon>
        <taxon>Romanomermis</taxon>
    </lineage>
</organism>
<dbReference type="Proteomes" id="UP000887565">
    <property type="component" value="Unplaced"/>
</dbReference>
<keyword evidence="1" id="KW-1185">Reference proteome</keyword>
<accession>A0A915JAG8</accession>